<evidence type="ECO:0000313" key="2">
    <source>
        <dbReference type="EMBL" id="ABS14021.1"/>
    </source>
</evidence>
<dbReference type="KEGG" id="oan:Oant_1304"/>
<evidence type="ECO:0000313" key="3">
    <source>
        <dbReference type="Proteomes" id="UP000002301"/>
    </source>
</evidence>
<evidence type="ECO:0000259" key="1">
    <source>
        <dbReference type="PROSITE" id="PS50878"/>
    </source>
</evidence>
<gene>
    <name evidence="2" type="ordered locus">Oant_1304</name>
</gene>
<dbReference type="CDD" id="cd01646">
    <property type="entry name" value="RT_Bac_retron_I"/>
    <property type="match status" value="1"/>
</dbReference>
<feature type="domain" description="Reverse transcriptase" evidence="1">
    <location>
        <begin position="1"/>
        <end position="265"/>
    </location>
</feature>
<reference evidence="2 3" key="1">
    <citation type="journal article" date="2011" name="J. Bacteriol.">
        <title>Genome of Ochrobactrum anthropi ATCC 49188 T, a versatile opportunistic pathogen and symbiont of several eukaryotic hosts.</title>
        <authorList>
            <person name="Chain P.S."/>
            <person name="Lang D.M."/>
            <person name="Comerci D.J."/>
            <person name="Malfatti S.A."/>
            <person name="Vergez L.M."/>
            <person name="Shin M."/>
            <person name="Ugalde R.A."/>
            <person name="Garcia E."/>
            <person name="Tolmasky M.E."/>
        </authorList>
    </citation>
    <scope>NUCLEOTIDE SEQUENCE [LARGE SCALE GENOMIC DNA]</scope>
    <source>
        <strain evidence="3">ATCC 49188 / DSM 6882 / CCUG 24695 / JCM 21032 / LMG 3331 / NBRC 15819 / NCTC 12168 / Alc 37</strain>
    </source>
</reference>
<protein>
    <recommendedName>
        <fullName evidence="1">Reverse transcriptase domain-containing protein</fullName>
    </recommendedName>
</protein>
<dbReference type="AlphaFoldDB" id="A6WYG7"/>
<dbReference type="NCBIfam" id="NF041747">
    <property type="entry name" value="Drt3a"/>
    <property type="match status" value="1"/>
</dbReference>
<sequence>MLTGTGFDMYDASFSARSLMYVFRKQDYRSYDIKNIEEVKVRLLQAENYTKSIESSLKFNIAHTKGRALYFPQDYETEIIIRKANTNIKKILGINPVSRNDIIRHLKEILREGVPYVIGRYDIKRFYDNIKISALNQNLDESLSTTYDTRRLVSGFLSSHEALYSSGLPTGISLSATLSELYLRNFDRGIKALPWVRYFARYVDDIIIIAEPRTTAQLMESALISGLPDGLALNSGKDKRYFRKLERDFGGAGPEADFDYLGYRFKVDKILKKSSDCGTLASRKVTVDISEKKVKIRKTRFIYAVHKYLADANFQDLKNRFRILNSGHIYYDKTKNRYRRTGIMYSYPLIDFPSSSLNSIEKLYRTIFTKRYGPICSLLSHSPLSRSERKYFLSHSLEKTVREGVHIDLKPAEVVRLMECWKHV</sequence>
<dbReference type="Proteomes" id="UP000002301">
    <property type="component" value="Chromosome 1"/>
</dbReference>
<dbReference type="HOGENOM" id="CLU_044812_0_0_5"/>
<keyword evidence="3" id="KW-1185">Reference proteome</keyword>
<dbReference type="Pfam" id="PF00078">
    <property type="entry name" value="RVT_1"/>
    <property type="match status" value="1"/>
</dbReference>
<dbReference type="eggNOG" id="COG3344">
    <property type="taxonomic scope" value="Bacteria"/>
</dbReference>
<dbReference type="STRING" id="439375.Oant_1304"/>
<name>A6WYG7_BRUA4</name>
<dbReference type="PROSITE" id="PS50878">
    <property type="entry name" value="RT_POL"/>
    <property type="match status" value="1"/>
</dbReference>
<organism evidence="2 3">
    <name type="scientific">Brucella anthropi (strain ATCC 49188 / DSM 6882 / CCUG 24695 / JCM 21032 / LMG 3331 / NBRC 15819 / NCTC 12168 / Alc 37)</name>
    <name type="common">Ochrobactrum anthropi</name>
    <dbReference type="NCBI Taxonomy" id="439375"/>
    <lineage>
        <taxon>Bacteria</taxon>
        <taxon>Pseudomonadati</taxon>
        <taxon>Pseudomonadota</taxon>
        <taxon>Alphaproteobacteria</taxon>
        <taxon>Hyphomicrobiales</taxon>
        <taxon>Brucellaceae</taxon>
        <taxon>Brucella/Ochrobactrum group</taxon>
        <taxon>Brucella</taxon>
    </lineage>
</organism>
<accession>A6WYG7</accession>
<proteinExistence type="predicted"/>
<dbReference type="InterPro" id="IPR000477">
    <property type="entry name" value="RT_dom"/>
</dbReference>
<dbReference type="EMBL" id="CP000758">
    <property type="protein sequence ID" value="ABS14021.1"/>
    <property type="molecule type" value="Genomic_DNA"/>
</dbReference>